<dbReference type="Gramene" id="Manes.06G047200.1.v8.1">
    <property type="protein sequence ID" value="Manes.06G047200.1.v8.1.CDS"/>
    <property type="gene ID" value="Manes.06G047200.v8.1"/>
</dbReference>
<comment type="catalytic activity">
    <reaction evidence="7">
        <text>alpha-D-galactosyl-(1-&gt;3)-1D-myo-inositol + sucrose = raffinose + myo-inositol</text>
        <dbReference type="Rhea" id="RHEA:20161"/>
        <dbReference type="ChEBI" id="CHEBI:16634"/>
        <dbReference type="ChEBI" id="CHEBI:17268"/>
        <dbReference type="ChEBI" id="CHEBI:17505"/>
        <dbReference type="ChEBI" id="CHEBI:17992"/>
        <dbReference type="EC" id="2.4.1.82"/>
    </reaction>
</comment>
<protein>
    <recommendedName>
        <fullName evidence="2">galactinol--sucrose galactosyltransferase</fullName>
        <ecNumber evidence="2">2.4.1.82</ecNumber>
    </recommendedName>
</protein>
<evidence type="ECO:0000313" key="9">
    <source>
        <dbReference type="EMBL" id="OAY47032.1"/>
    </source>
</evidence>
<evidence type="ECO:0000256" key="5">
    <source>
        <dbReference type="ARBA" id="ARBA00023277"/>
    </source>
</evidence>
<dbReference type="OMA" id="MPREIAH"/>
<dbReference type="EMBL" id="CM004392">
    <property type="protein sequence ID" value="OAY47032.1"/>
    <property type="molecule type" value="Genomic_DNA"/>
</dbReference>
<dbReference type="Proteomes" id="UP000091857">
    <property type="component" value="Chromosome 6"/>
</dbReference>
<reference evidence="10" key="1">
    <citation type="journal article" date="2016" name="Nat. Biotechnol.">
        <title>Sequencing wild and cultivated cassava and related species reveals extensive interspecific hybridization and genetic diversity.</title>
        <authorList>
            <person name="Bredeson J.V."/>
            <person name="Lyons J.B."/>
            <person name="Prochnik S.E."/>
            <person name="Wu G.A."/>
            <person name="Ha C.M."/>
            <person name="Edsinger-Gonzales E."/>
            <person name="Grimwood J."/>
            <person name="Schmutz J."/>
            <person name="Rabbi I.Y."/>
            <person name="Egesi C."/>
            <person name="Nauluvula P."/>
            <person name="Lebot V."/>
            <person name="Ndunguru J."/>
            <person name="Mkamilo G."/>
            <person name="Bart R.S."/>
            <person name="Setter T.L."/>
            <person name="Gleadow R.M."/>
            <person name="Kulakow P."/>
            <person name="Ferguson M.E."/>
            <person name="Rounsley S."/>
            <person name="Rokhsar D.S."/>
        </authorList>
    </citation>
    <scope>NUCLEOTIDE SEQUENCE [LARGE SCALE GENOMIC DNA]</scope>
    <source>
        <strain evidence="10">cv. AM560-2</strain>
    </source>
</reference>
<evidence type="ECO:0000256" key="3">
    <source>
        <dbReference type="ARBA" id="ARBA00022676"/>
    </source>
</evidence>
<evidence type="ECO:0000256" key="2">
    <source>
        <dbReference type="ARBA" id="ARBA00012708"/>
    </source>
</evidence>
<keyword evidence="5" id="KW-0119">Carbohydrate metabolism</keyword>
<dbReference type="EC" id="2.4.1.82" evidence="2"/>
<keyword evidence="4" id="KW-0808">Transferase</keyword>
<dbReference type="FunFam" id="3.20.20.70:FF:000129">
    <property type="entry name" value="Probable galactinol--sucrose galactosyltransferase 1"/>
    <property type="match status" value="1"/>
</dbReference>
<dbReference type="Gene3D" id="3.20.20.70">
    <property type="entry name" value="Aldolase class I"/>
    <property type="match status" value="1"/>
</dbReference>
<evidence type="ECO:0000313" key="10">
    <source>
        <dbReference type="Proteomes" id="UP000091857"/>
    </source>
</evidence>
<dbReference type="SUPFAM" id="SSF51445">
    <property type="entry name" value="(Trans)glycosidases"/>
    <property type="match status" value="1"/>
</dbReference>
<name>A0A2C9VQ49_MANES</name>
<evidence type="ECO:0000256" key="4">
    <source>
        <dbReference type="ARBA" id="ARBA00022679"/>
    </source>
</evidence>
<keyword evidence="10" id="KW-1185">Reference proteome</keyword>
<dbReference type="Pfam" id="PF05691">
    <property type="entry name" value="Raffinose_syn"/>
    <property type="match status" value="1"/>
</dbReference>
<evidence type="ECO:0000256" key="1">
    <source>
        <dbReference type="ARBA" id="ARBA00007240"/>
    </source>
</evidence>
<gene>
    <name evidence="9" type="ORF">MANES_06G047200v8</name>
</gene>
<comment type="caution">
    <text evidence="9">The sequence shown here is derived from an EMBL/GenBank/DDBJ whole genome shotgun (WGS) entry which is preliminary data.</text>
</comment>
<evidence type="ECO:0000256" key="6">
    <source>
        <dbReference type="ARBA" id="ARBA00025404"/>
    </source>
</evidence>
<evidence type="ECO:0000256" key="7">
    <source>
        <dbReference type="ARBA" id="ARBA00049426"/>
    </source>
</evidence>
<comment type="similarity">
    <text evidence="1">Belongs to the glycosyl hydrolases 36 family.</text>
</comment>
<sequence length="766" mass="84474">MTIKPAVRISDRKLIVKDRTIVSGVPDNVVSTSGSSSSPVEGVFLGAVFNEENSRQVVSLGTLREVRFMACFRFKLYWMAQKMGDHGRDIPLETQFLLVETKDGSQLESDDGNEENQIIYTVFLPLIEGCFRACLQGNMNDELELCLESGDSETKAASFSHSLFIHAGTDPFGTITDAIRQVKLHLKTFRQRHEKKLPGIVDYFGWCTWDAFYHEVTQEGVEAGLDSLAAGGTPPKFVIIDDGWQSVGSDPPEETDENKQQQLPRLTGIKENSKFQNKDDPVVGIKNIVNRAKQKHGLKYVYVWHAIIGYWGGVRPGVKEMEEYGSLMKYPMISRGVLENDPTWKTDIMKVQGLGLMNPKSVHKFYNELHSYLASAGIDGVKVDVQCILETLGGGLGGRVELTRQYHQALDASVARNFPDNGCIACMSHNTDALYCSKQTAVVRASDDFFPREPVSHTIHIAAVAYNSVFLGEIMQPDWDMFHSLHPAAEYHASARAISGGTVYVSDEPGKHDFKVLKKLVLPDGSVLRARLPGRPTRDCLFSDPSRDCVSLLKIWNMNKYTGVLGVYNCQGAAWNSVERKNTFHETISGALTGAIKGRDVHLIAEAATDSEWNGDCAVYLHRTSEVTILPYNSALPVSLEVLGHDMFTVTPIKVLAPEFSFAPFGLIDMYNAGGAIEGLKYELKGGARLSELDENIGVSDARVGKICMDVKGCGKFGAYSSARPRRCIVDSNVVEFVYDSSAGLVTFGLDSLPEEGKLHAVEVEL</sequence>
<comment type="function">
    <text evidence="6">Transglycosidase operating by a ping-pong reaction mechanism. Involved in the synthesis of raffinose, a major soluble carbohydrate in seeds, roots and tubers.</text>
</comment>
<proteinExistence type="inferred from homology"/>
<dbReference type="STRING" id="3983.A0A2C9VQ49"/>
<dbReference type="InterPro" id="IPR017853">
    <property type="entry name" value="GH"/>
</dbReference>
<dbReference type="OrthoDB" id="4664297at2759"/>
<dbReference type="InterPro" id="IPR008811">
    <property type="entry name" value="Glycosyl_hydrolases_36"/>
</dbReference>
<dbReference type="GO" id="GO:0047274">
    <property type="term" value="F:galactinol-sucrose galactosyltransferase activity"/>
    <property type="evidence" value="ECO:0007669"/>
    <property type="project" value="UniProtKB-EC"/>
</dbReference>
<evidence type="ECO:0000256" key="8">
    <source>
        <dbReference type="SAM" id="MobiDB-lite"/>
    </source>
</evidence>
<dbReference type="PANTHER" id="PTHR31268">
    <property type="match status" value="1"/>
</dbReference>
<dbReference type="InterPro" id="IPR013785">
    <property type="entry name" value="Aldolase_TIM"/>
</dbReference>
<feature type="region of interest" description="Disordered" evidence="8">
    <location>
        <begin position="248"/>
        <end position="271"/>
    </location>
</feature>
<keyword evidence="3" id="KW-0328">Glycosyltransferase</keyword>
<dbReference type="AlphaFoldDB" id="A0A2C9VQ49"/>
<dbReference type="PANTHER" id="PTHR31268:SF5">
    <property type="entry name" value="GALACTINOL--SUCROSE GALACTOSYLTRANSFERASE 6-RELATED"/>
    <property type="match status" value="1"/>
</dbReference>
<accession>A0A2C9VQ49</accession>
<organism evidence="9 10">
    <name type="scientific">Manihot esculenta</name>
    <name type="common">Cassava</name>
    <name type="synonym">Jatropha manihot</name>
    <dbReference type="NCBI Taxonomy" id="3983"/>
    <lineage>
        <taxon>Eukaryota</taxon>
        <taxon>Viridiplantae</taxon>
        <taxon>Streptophyta</taxon>
        <taxon>Embryophyta</taxon>
        <taxon>Tracheophyta</taxon>
        <taxon>Spermatophyta</taxon>
        <taxon>Magnoliopsida</taxon>
        <taxon>eudicotyledons</taxon>
        <taxon>Gunneridae</taxon>
        <taxon>Pentapetalae</taxon>
        <taxon>rosids</taxon>
        <taxon>fabids</taxon>
        <taxon>Malpighiales</taxon>
        <taxon>Euphorbiaceae</taxon>
        <taxon>Crotonoideae</taxon>
        <taxon>Manihoteae</taxon>
        <taxon>Manihot</taxon>
    </lineage>
</organism>